<gene>
    <name evidence="2" type="ORF">GPUH_LOCUS3410</name>
</gene>
<reference evidence="2 3" key="2">
    <citation type="submission" date="2018-11" db="EMBL/GenBank/DDBJ databases">
        <authorList>
            <consortium name="Pathogen Informatics"/>
        </authorList>
    </citation>
    <scope>NUCLEOTIDE SEQUENCE [LARGE SCALE GENOMIC DNA]</scope>
</reference>
<evidence type="ECO:0000313" key="3">
    <source>
        <dbReference type="Proteomes" id="UP000271098"/>
    </source>
</evidence>
<sequence length="139" mass="16210">MKSLKRPSANDTEEDLLQQQHLLLKKKAEEAKQPKRAPPKSSSVEKSKQLNIRAGRFCLDIDALFEAEAGTSVIQQLQVQERNAEFVDDFDTSKCDEYAREDGFPEVLDLSRYISYIVVLFYNENFIAFFREYHLREEN</sequence>
<evidence type="ECO:0000313" key="4">
    <source>
        <dbReference type="WBParaSite" id="GPUH_0000341701-mRNA-1"/>
    </source>
</evidence>
<dbReference type="AlphaFoldDB" id="A0A183D3X0"/>
<name>A0A183D3X0_9BILA</name>
<accession>A0A183D3X0</accession>
<dbReference type="Proteomes" id="UP000271098">
    <property type="component" value="Unassembled WGS sequence"/>
</dbReference>
<evidence type="ECO:0000256" key="1">
    <source>
        <dbReference type="SAM" id="MobiDB-lite"/>
    </source>
</evidence>
<keyword evidence="3" id="KW-1185">Reference proteome</keyword>
<dbReference type="EMBL" id="UYRT01005828">
    <property type="protein sequence ID" value="VDK39453.1"/>
    <property type="molecule type" value="Genomic_DNA"/>
</dbReference>
<evidence type="ECO:0000313" key="2">
    <source>
        <dbReference type="EMBL" id="VDK39453.1"/>
    </source>
</evidence>
<organism evidence="4">
    <name type="scientific">Gongylonema pulchrum</name>
    <dbReference type="NCBI Taxonomy" id="637853"/>
    <lineage>
        <taxon>Eukaryota</taxon>
        <taxon>Metazoa</taxon>
        <taxon>Ecdysozoa</taxon>
        <taxon>Nematoda</taxon>
        <taxon>Chromadorea</taxon>
        <taxon>Rhabditida</taxon>
        <taxon>Spirurina</taxon>
        <taxon>Spiruromorpha</taxon>
        <taxon>Spiruroidea</taxon>
        <taxon>Gongylonematidae</taxon>
        <taxon>Gongylonema</taxon>
    </lineage>
</organism>
<proteinExistence type="predicted"/>
<dbReference type="WBParaSite" id="GPUH_0000341701-mRNA-1">
    <property type="protein sequence ID" value="GPUH_0000341701-mRNA-1"/>
    <property type="gene ID" value="GPUH_0000341701"/>
</dbReference>
<protein>
    <submittedName>
        <fullName evidence="4">NUC153 domain-containing protein</fullName>
    </submittedName>
</protein>
<feature type="region of interest" description="Disordered" evidence="1">
    <location>
        <begin position="28"/>
        <end position="48"/>
    </location>
</feature>
<reference evidence="4" key="1">
    <citation type="submission" date="2016-06" db="UniProtKB">
        <authorList>
            <consortium name="WormBaseParasite"/>
        </authorList>
    </citation>
    <scope>IDENTIFICATION</scope>
</reference>